<evidence type="ECO:0000313" key="2">
    <source>
        <dbReference type="Proteomes" id="UP000018747"/>
    </source>
</evidence>
<accession>V6I9R0</accession>
<evidence type="ECO:0000313" key="1">
    <source>
        <dbReference type="EMBL" id="EQA64489.1"/>
    </source>
</evidence>
<gene>
    <name evidence="1" type="ORF">LEP1GSC062_0396</name>
</gene>
<organism evidence="1 2">
    <name type="scientific">Leptospira alexanderi serovar Manhao 3 str. L 60</name>
    <dbReference type="NCBI Taxonomy" id="1049759"/>
    <lineage>
        <taxon>Bacteria</taxon>
        <taxon>Pseudomonadati</taxon>
        <taxon>Spirochaetota</taxon>
        <taxon>Spirochaetia</taxon>
        <taxon>Leptospirales</taxon>
        <taxon>Leptospiraceae</taxon>
        <taxon>Leptospira</taxon>
    </lineage>
</organism>
<dbReference type="EMBL" id="AHMT02000005">
    <property type="protein sequence ID" value="EQA64489.1"/>
    <property type="molecule type" value="Genomic_DNA"/>
</dbReference>
<protein>
    <submittedName>
        <fullName evidence="1">Uncharacterized protein</fullName>
    </submittedName>
</protein>
<keyword evidence="2" id="KW-1185">Reference proteome</keyword>
<name>V6I9R0_9LEPT</name>
<sequence>MKKQYNIQKLFDSLNAFCITRLYGYVLKMKINLSYLHKKLKQWK</sequence>
<proteinExistence type="predicted"/>
<reference evidence="1" key="1">
    <citation type="submission" date="2013-05" db="EMBL/GenBank/DDBJ databases">
        <authorList>
            <person name="Harkins D.M."/>
            <person name="Durkin A.S."/>
            <person name="Brinkac L.M."/>
            <person name="Haft D.H."/>
            <person name="Selengut J.D."/>
            <person name="Sanka R."/>
            <person name="DePew J."/>
            <person name="Purushe J."/>
            <person name="Hartskeerl R.A."/>
            <person name="Ahmed A."/>
            <person name="van der Linden H."/>
            <person name="Goris M.G.A."/>
            <person name="Vinetz J.M."/>
            <person name="Sutton G.G."/>
            <person name="Nierman W.C."/>
            <person name="Fouts D.E."/>
        </authorList>
    </citation>
    <scope>NUCLEOTIDE SEQUENCE [LARGE SCALE GENOMIC DNA]</scope>
    <source>
        <strain evidence="1">L 60</strain>
    </source>
</reference>
<dbReference type="AlphaFoldDB" id="V6I9R0"/>
<dbReference type="Proteomes" id="UP000018747">
    <property type="component" value="Unassembled WGS sequence"/>
</dbReference>
<comment type="caution">
    <text evidence="1">The sequence shown here is derived from an EMBL/GenBank/DDBJ whole genome shotgun (WGS) entry which is preliminary data.</text>
</comment>